<feature type="coiled-coil region" evidence="1">
    <location>
        <begin position="115"/>
        <end position="167"/>
    </location>
</feature>
<feature type="coiled-coil region" evidence="1">
    <location>
        <begin position="214"/>
        <end position="241"/>
    </location>
</feature>
<dbReference type="STRING" id="178035.A0A154PBJ6"/>
<organism evidence="3 4">
    <name type="scientific">Dufourea novaeangliae</name>
    <name type="common">Sweat bee</name>
    <dbReference type="NCBI Taxonomy" id="178035"/>
    <lineage>
        <taxon>Eukaryota</taxon>
        <taxon>Metazoa</taxon>
        <taxon>Ecdysozoa</taxon>
        <taxon>Arthropoda</taxon>
        <taxon>Hexapoda</taxon>
        <taxon>Insecta</taxon>
        <taxon>Pterygota</taxon>
        <taxon>Neoptera</taxon>
        <taxon>Endopterygota</taxon>
        <taxon>Hymenoptera</taxon>
        <taxon>Apocrita</taxon>
        <taxon>Aculeata</taxon>
        <taxon>Apoidea</taxon>
        <taxon>Anthophila</taxon>
        <taxon>Halictidae</taxon>
        <taxon>Rophitinae</taxon>
        <taxon>Dufourea</taxon>
    </lineage>
</organism>
<evidence type="ECO:0000313" key="4">
    <source>
        <dbReference type="Proteomes" id="UP000076502"/>
    </source>
</evidence>
<reference evidence="3 4" key="1">
    <citation type="submission" date="2015-07" db="EMBL/GenBank/DDBJ databases">
        <title>The genome of Dufourea novaeangliae.</title>
        <authorList>
            <person name="Pan H."/>
            <person name="Kapheim K."/>
        </authorList>
    </citation>
    <scope>NUCLEOTIDE SEQUENCE [LARGE SCALE GENOMIC DNA]</scope>
    <source>
        <strain evidence="3">0120121106</strain>
        <tissue evidence="3">Whole body</tissue>
    </source>
</reference>
<evidence type="ECO:0000256" key="2">
    <source>
        <dbReference type="SAM" id="MobiDB-lite"/>
    </source>
</evidence>
<name>A0A154PBJ6_DUFNO</name>
<evidence type="ECO:0000256" key="1">
    <source>
        <dbReference type="SAM" id="Coils"/>
    </source>
</evidence>
<dbReference type="AlphaFoldDB" id="A0A154PBJ6"/>
<proteinExistence type="predicted"/>
<dbReference type="Proteomes" id="UP000076502">
    <property type="component" value="Unassembled WGS sequence"/>
</dbReference>
<dbReference type="EMBL" id="KQ434856">
    <property type="protein sequence ID" value="KZC08774.1"/>
    <property type="molecule type" value="Genomic_DNA"/>
</dbReference>
<evidence type="ECO:0000313" key="3">
    <source>
        <dbReference type="EMBL" id="KZC08774.1"/>
    </source>
</evidence>
<protein>
    <submittedName>
        <fullName evidence="3">Uncharacterized protein</fullName>
    </submittedName>
</protein>
<feature type="compositionally biased region" description="Basic and acidic residues" evidence="2">
    <location>
        <begin position="373"/>
        <end position="383"/>
    </location>
</feature>
<dbReference type="OMA" id="WETCKDC"/>
<gene>
    <name evidence="3" type="ORF">WN55_10797</name>
</gene>
<sequence length="394" mass="45719">MSCIRYQSTNPSRERCYYDGQYNHYTPPSYSSRIRPQDPYQNDYYTGWRPVEFQGHNSETSTAARGDLPFPDPRMQTGRMAVCKQEKQLDTLVFEKMQTRLKFLEDSNTVIQTRNQNLVAENKALLSQLEEERNEAKRLEDRLASQREELDLEKLKLLETRETAEQSLKTPNVEANGTSTTNIISKLDRGVQIWAVCMGCQRKLESCEKLPPTVTITKSELEVLEKDMQTLRDTIIAREEAWDKAMEREQNYRQQLTRLITETITARHLSETRHEELQAVTKTLSEKESELKSLQKDNLYLNKLIVLLYNCQQSRKGKDECQRGSLTVDINEKDQRSIEEIVRRMSSGKNKLKLKPKSACSEKSPNYGIHQASPRDRNAKTMKDQAGSLKEPKR</sequence>
<keyword evidence="1" id="KW-0175">Coiled coil</keyword>
<keyword evidence="4" id="KW-1185">Reference proteome</keyword>
<feature type="region of interest" description="Disordered" evidence="2">
    <location>
        <begin position="346"/>
        <end position="394"/>
    </location>
</feature>
<dbReference type="OrthoDB" id="7697313at2759"/>
<accession>A0A154PBJ6</accession>